<feature type="transmembrane region" description="Helical" evidence="1">
    <location>
        <begin position="106"/>
        <end position="130"/>
    </location>
</feature>
<feature type="transmembrane region" description="Helical" evidence="1">
    <location>
        <begin position="137"/>
        <end position="158"/>
    </location>
</feature>
<feature type="transmembrane region" description="Helical" evidence="1">
    <location>
        <begin position="170"/>
        <end position="190"/>
    </location>
</feature>
<dbReference type="Proteomes" id="UP000649289">
    <property type="component" value="Unassembled WGS sequence"/>
</dbReference>
<evidence type="ECO:0000313" key="2">
    <source>
        <dbReference type="EMBL" id="MBD3913629.1"/>
    </source>
</evidence>
<feature type="transmembrane region" description="Helical" evidence="1">
    <location>
        <begin position="21"/>
        <end position="42"/>
    </location>
</feature>
<keyword evidence="1" id="KW-0472">Membrane</keyword>
<evidence type="ECO:0000256" key="1">
    <source>
        <dbReference type="SAM" id="Phobius"/>
    </source>
</evidence>
<name>A0ABR8MBW8_9ACTN</name>
<proteinExistence type="predicted"/>
<feature type="transmembrane region" description="Helical" evidence="1">
    <location>
        <begin position="79"/>
        <end position="100"/>
    </location>
</feature>
<keyword evidence="3" id="KW-1185">Reference proteome</keyword>
<comment type="caution">
    <text evidence="2">The sequence shown here is derived from an EMBL/GenBank/DDBJ whole genome shotgun (WGS) entry which is preliminary data.</text>
</comment>
<keyword evidence="1" id="KW-1133">Transmembrane helix</keyword>
<keyword evidence="1" id="KW-0812">Transmembrane</keyword>
<organism evidence="2 3">
    <name type="scientific">Nocardioides hwasunensis</name>
    <dbReference type="NCBI Taxonomy" id="397258"/>
    <lineage>
        <taxon>Bacteria</taxon>
        <taxon>Bacillati</taxon>
        <taxon>Actinomycetota</taxon>
        <taxon>Actinomycetes</taxon>
        <taxon>Propionibacteriales</taxon>
        <taxon>Nocardioidaceae</taxon>
        <taxon>Nocardioides</taxon>
    </lineage>
</organism>
<dbReference type="EMBL" id="JACXYY010000001">
    <property type="protein sequence ID" value="MBD3913629.1"/>
    <property type="molecule type" value="Genomic_DNA"/>
</dbReference>
<reference evidence="2 3" key="1">
    <citation type="submission" date="2020-09" db="EMBL/GenBank/DDBJ databases">
        <title>novel species in genus Nocardioides.</title>
        <authorList>
            <person name="Zhang G."/>
        </authorList>
    </citation>
    <scope>NUCLEOTIDE SEQUENCE [LARGE SCALE GENOMIC DNA]</scope>
    <source>
        <strain evidence="2 3">19197</strain>
    </source>
</reference>
<sequence>MSRTEAVEAALTRRPADPAGEIALTAATLGAWLLTYGLLAWLQAGRVSFETSLWLVPLRFAATLAPTVLLRARDARRRTWAGIALTVLLATMLVPALLLLPSDDLWRTYGVLFDISGQAAPLLVLVVWGLARRHGHWWWIGLIPAYGLVVASTHLVTALGTGAAGWVAEVGSWTLGTLAMILGGLCCWWVDVATTRPARPGAWQS</sequence>
<dbReference type="RefSeq" id="WP_191197933.1">
    <property type="nucleotide sequence ID" value="NZ_BAAAPA010000002.1"/>
</dbReference>
<accession>A0ABR8MBW8</accession>
<protein>
    <submittedName>
        <fullName evidence="2">Uncharacterized protein</fullName>
    </submittedName>
</protein>
<gene>
    <name evidence="2" type="ORF">IEZ25_03290</name>
</gene>
<evidence type="ECO:0000313" key="3">
    <source>
        <dbReference type="Proteomes" id="UP000649289"/>
    </source>
</evidence>